<evidence type="ECO:0000313" key="2">
    <source>
        <dbReference type="Proteomes" id="UP001432322"/>
    </source>
</evidence>
<comment type="caution">
    <text evidence="1">The sequence shown here is derived from an EMBL/GenBank/DDBJ whole genome shotgun (WGS) entry which is preliminary data.</text>
</comment>
<gene>
    <name evidence="1" type="ORF">PFISCL1PPCAC_11352</name>
</gene>
<feature type="non-terminal residue" evidence="1">
    <location>
        <position position="1"/>
    </location>
</feature>
<dbReference type="EMBL" id="BTSY01000003">
    <property type="protein sequence ID" value="GMT20055.1"/>
    <property type="molecule type" value="Genomic_DNA"/>
</dbReference>
<reference evidence="1" key="1">
    <citation type="submission" date="2023-10" db="EMBL/GenBank/DDBJ databases">
        <title>Genome assembly of Pristionchus species.</title>
        <authorList>
            <person name="Yoshida K."/>
            <person name="Sommer R.J."/>
        </authorList>
    </citation>
    <scope>NUCLEOTIDE SEQUENCE</scope>
    <source>
        <strain evidence="1">RS5133</strain>
    </source>
</reference>
<protein>
    <submittedName>
        <fullName evidence="1">Uncharacterized protein</fullName>
    </submittedName>
</protein>
<keyword evidence="2" id="KW-1185">Reference proteome</keyword>
<evidence type="ECO:0000313" key="1">
    <source>
        <dbReference type="EMBL" id="GMT20055.1"/>
    </source>
</evidence>
<dbReference type="Proteomes" id="UP001432322">
    <property type="component" value="Unassembled WGS sequence"/>
</dbReference>
<dbReference type="AlphaFoldDB" id="A0AAV5VQ03"/>
<sequence>LSVYLAVAQLQCPRGASFFDYEKCDPTRRSQCPAGFACRRGTSIGDPTAIVNLCCDSSMMTVTDWFNEAGLTPAIIPQSPLTQIPSLRLGELMPGTASPEIHISDEIITLTFPDFTTAIVNNLVLSTPLGAGGYIHVLTLVDPLTSPWALFAALNIQWPGGQYVDVTAARRDNGLFFAQISNQTLPIRDSYRSQYVVLVYQTQTAIPSLMQNEVAACTDSSCVFTGPSSAQFNTPIAGSFFYLTTARPIFPTGPTLSNAASAASFLTLIAASCLLRNFQ</sequence>
<organism evidence="1 2">
    <name type="scientific">Pristionchus fissidentatus</name>
    <dbReference type="NCBI Taxonomy" id="1538716"/>
    <lineage>
        <taxon>Eukaryota</taxon>
        <taxon>Metazoa</taxon>
        <taxon>Ecdysozoa</taxon>
        <taxon>Nematoda</taxon>
        <taxon>Chromadorea</taxon>
        <taxon>Rhabditida</taxon>
        <taxon>Rhabditina</taxon>
        <taxon>Diplogasteromorpha</taxon>
        <taxon>Diplogasteroidea</taxon>
        <taxon>Neodiplogasteridae</taxon>
        <taxon>Pristionchus</taxon>
    </lineage>
</organism>
<proteinExistence type="predicted"/>
<accession>A0AAV5VQ03</accession>
<name>A0AAV5VQ03_9BILA</name>